<dbReference type="EC" id="2.7.13.3" evidence="2"/>
<keyword evidence="6" id="KW-0418">Kinase</keyword>
<feature type="domain" description="CheB-type methylesterase" evidence="10">
    <location>
        <begin position="2"/>
        <end position="188"/>
    </location>
</feature>
<evidence type="ECO:0000256" key="3">
    <source>
        <dbReference type="ARBA" id="ARBA00022553"/>
    </source>
</evidence>
<dbReference type="PROSITE" id="PS50122">
    <property type="entry name" value="CHEB"/>
    <property type="match status" value="1"/>
</dbReference>
<evidence type="ECO:0000256" key="2">
    <source>
        <dbReference type="ARBA" id="ARBA00012438"/>
    </source>
</evidence>
<keyword evidence="7" id="KW-0067">ATP-binding</keyword>
<dbReference type="GO" id="GO:0005737">
    <property type="term" value="C:cytoplasm"/>
    <property type="evidence" value="ECO:0007669"/>
    <property type="project" value="InterPro"/>
</dbReference>
<proteinExistence type="predicted"/>
<dbReference type="InterPro" id="IPR022641">
    <property type="entry name" value="CheR_N"/>
</dbReference>
<dbReference type="InterPro" id="IPR035909">
    <property type="entry name" value="CheB_C"/>
</dbReference>
<name>A0A4Q2RD66_9HYPH</name>
<evidence type="ECO:0000259" key="11">
    <source>
        <dbReference type="PROSITE" id="PS50123"/>
    </source>
</evidence>
<dbReference type="Gene3D" id="3.30.450.20">
    <property type="entry name" value="PAS domain"/>
    <property type="match status" value="1"/>
</dbReference>
<feature type="domain" description="CheR-type methyltransferase" evidence="11">
    <location>
        <begin position="222"/>
        <end position="474"/>
    </location>
</feature>
<dbReference type="InterPro" id="IPR011102">
    <property type="entry name" value="Sig_transdc_His_kinase_HWE"/>
</dbReference>
<organism evidence="12 13">
    <name type="scientific">Lichenibacterium ramalinae</name>
    <dbReference type="NCBI Taxonomy" id="2316527"/>
    <lineage>
        <taxon>Bacteria</taxon>
        <taxon>Pseudomonadati</taxon>
        <taxon>Pseudomonadota</taxon>
        <taxon>Alphaproteobacteria</taxon>
        <taxon>Hyphomicrobiales</taxon>
        <taxon>Lichenihabitantaceae</taxon>
        <taxon>Lichenibacterium</taxon>
    </lineage>
</organism>
<dbReference type="SUPFAM" id="SSF47757">
    <property type="entry name" value="Chemotaxis receptor methyltransferase CheR, N-terminal domain"/>
    <property type="match status" value="1"/>
</dbReference>
<dbReference type="SUPFAM" id="SSF55785">
    <property type="entry name" value="PYP-like sensor domain (PAS domain)"/>
    <property type="match status" value="1"/>
</dbReference>
<evidence type="ECO:0000256" key="7">
    <source>
        <dbReference type="ARBA" id="ARBA00022840"/>
    </source>
</evidence>
<feature type="active site" evidence="8">
    <location>
        <position position="133"/>
    </location>
</feature>
<accession>A0A4Q2RD66</accession>
<evidence type="ECO:0000256" key="6">
    <source>
        <dbReference type="ARBA" id="ARBA00022777"/>
    </source>
</evidence>
<keyword evidence="3" id="KW-0597">Phosphoprotein</keyword>
<dbReference type="SMART" id="SM00911">
    <property type="entry name" value="HWE_HK"/>
    <property type="match status" value="1"/>
</dbReference>
<dbReference type="Gene3D" id="3.40.50.150">
    <property type="entry name" value="Vaccinia Virus protein VP39"/>
    <property type="match status" value="1"/>
</dbReference>
<dbReference type="GO" id="GO:0005524">
    <property type="term" value="F:ATP binding"/>
    <property type="evidence" value="ECO:0007669"/>
    <property type="project" value="UniProtKB-KW"/>
</dbReference>
<dbReference type="InterPro" id="IPR000673">
    <property type="entry name" value="Sig_transdc_resp-reg_Me-estase"/>
</dbReference>
<feature type="coiled-coil region" evidence="9">
    <location>
        <begin position="649"/>
        <end position="736"/>
    </location>
</feature>
<evidence type="ECO:0000313" key="13">
    <source>
        <dbReference type="Proteomes" id="UP000289411"/>
    </source>
</evidence>
<dbReference type="Pfam" id="PF13596">
    <property type="entry name" value="PAS_10"/>
    <property type="match status" value="1"/>
</dbReference>
<dbReference type="InterPro" id="IPR050903">
    <property type="entry name" value="Bact_Chemotaxis_MeTrfase"/>
</dbReference>
<dbReference type="InterPro" id="IPR000780">
    <property type="entry name" value="CheR_MeTrfase"/>
</dbReference>
<evidence type="ECO:0000256" key="8">
    <source>
        <dbReference type="PROSITE-ProRule" id="PRU00050"/>
    </source>
</evidence>
<dbReference type="CDD" id="cd16434">
    <property type="entry name" value="CheB-CheR_fusion"/>
    <property type="match status" value="1"/>
</dbReference>
<dbReference type="Gene3D" id="3.40.50.180">
    <property type="entry name" value="Methylesterase CheB, C-terminal domain"/>
    <property type="match status" value="1"/>
</dbReference>
<sequence>MPRPTYPIVGIGASAGGIEALERLFRNMPDNPGLGFVVVTHLSPNRSSLLDEVLARYTTMPVVAAAEGMEVAINTVYLRPSGSTLTIADGRLRLRPGAKDRPERQPVDIFLASLAKDCGECAASIVLSGGDGDGTLGTKAVKEAGGLTLAQVADGHGPSHPDMPLSAIATGLVDFAVPAEQMGTPLVTFARGIADADMAEVSADTSGSGERGDERRHEIYAILRNQVGHDFSGYKVKTFDRRVLRRMQVAQRDTLEAYLELLRREPKEAGALFRDLLINVTNFFRDAEAFDKLAEIVIPRLLEGRGADDVVRVWVPGCATGEEVYSVAILMREYMERLAAVPRVQIFATDIDERALAIARAGRYPEGLLDNLTPERRKRYFIEDGGSSVLTKDVRDLCVFSPHSVIRDPPFSRIDLISCRNLLIYFGPDIQNQVIPTFHYALRPGGYLFLGTSESVSQFADVFTPLDKKQRIFRSRDTRSGSLPLPALVGSTARLFPSPSTQIVRPQLSGGTVVRQAVERQVLERFGPAHVVATRDGDVVYYSPRTGKYLEPAAGAPTRQLVNMARKGLRLDLRTAFADAVDRNARVTREGLAVETEDGRIQLVTLTVEPMAESDEDRPLFLVLFADEGSVLSRETALTRAQLQHGGAVAHLETELRETRERLQSLIEEYETALEELKSSNEELVSVNEELQSTNEELEASKEELQSLNEELHTVNAELNLKVEALDRANSDLQNLFESTPLATVFLDRNLAIRSYTPAVTDIFNILPGDRGRPLTDLASRVAVPDLSADVAAVMSSGQMVERTPDRTGAGPHLLVRLAPYRGAGEQVDGIVVTFINISTLINAEKRQQVLIDELLHRTRNLLAVVRNIARQTLGRGGSVDTFSERLSALGRVQNLVTRAATDAVDLRELITLEFDAHGALGSGQVTIEGPPVALRLGQVQTFALALHELSTNAVKHGALKVPEGRLAVRWRIIQRPAGAGQLVLDWVETGLRLDPAAVAGQGYGRELIERALTFDLQARTRFEIAPGGATCRIEVDLILPRRPEGEPA</sequence>
<dbReference type="PANTHER" id="PTHR24422">
    <property type="entry name" value="CHEMOTAXIS PROTEIN METHYLTRANSFERASE"/>
    <property type="match status" value="1"/>
</dbReference>
<dbReference type="GO" id="GO:0000156">
    <property type="term" value="F:phosphorelay response regulator activity"/>
    <property type="evidence" value="ECO:0007669"/>
    <property type="project" value="InterPro"/>
</dbReference>
<protein>
    <recommendedName>
        <fullName evidence="2">histidine kinase</fullName>
        <ecNumber evidence="2">2.7.13.3</ecNumber>
    </recommendedName>
</protein>
<dbReference type="AlphaFoldDB" id="A0A4Q2RD66"/>
<dbReference type="PRINTS" id="PR00996">
    <property type="entry name" value="CHERMTFRASE"/>
</dbReference>
<reference evidence="12 13" key="2">
    <citation type="submission" date="2019-02" db="EMBL/GenBank/DDBJ databases">
        <title>'Lichenibacterium ramalinii' gen. nov. sp. nov., 'Lichenibacterium minor' gen. nov. sp. nov.</title>
        <authorList>
            <person name="Pankratov T."/>
        </authorList>
    </citation>
    <scope>NUCLEOTIDE SEQUENCE [LARGE SCALE GENOMIC DNA]</scope>
    <source>
        <strain evidence="12 13">RmlP001</strain>
    </source>
</reference>
<evidence type="ECO:0000256" key="4">
    <source>
        <dbReference type="ARBA" id="ARBA00022679"/>
    </source>
</evidence>
<dbReference type="GO" id="GO:0006935">
    <property type="term" value="P:chemotaxis"/>
    <property type="evidence" value="ECO:0007669"/>
    <property type="project" value="UniProtKB-UniRule"/>
</dbReference>
<reference evidence="12 13" key="1">
    <citation type="submission" date="2018-09" db="EMBL/GenBank/DDBJ databases">
        <authorList>
            <person name="Grouzdev D.S."/>
            <person name="Krutkina M.S."/>
        </authorList>
    </citation>
    <scope>NUCLEOTIDE SEQUENCE [LARGE SCALE GENOMIC DNA]</scope>
    <source>
        <strain evidence="12 13">RmlP001</strain>
    </source>
</reference>
<dbReference type="Pfam" id="PF01339">
    <property type="entry name" value="CheB_methylest"/>
    <property type="match status" value="1"/>
</dbReference>
<keyword evidence="13" id="KW-1185">Reference proteome</keyword>
<keyword evidence="9" id="KW-0175">Coiled coil</keyword>
<dbReference type="Proteomes" id="UP000289411">
    <property type="component" value="Unassembled WGS sequence"/>
</dbReference>
<dbReference type="InterPro" id="IPR022642">
    <property type="entry name" value="CheR_C"/>
</dbReference>
<evidence type="ECO:0000259" key="10">
    <source>
        <dbReference type="PROSITE" id="PS50122"/>
    </source>
</evidence>
<keyword evidence="5" id="KW-0547">Nucleotide-binding</keyword>
<dbReference type="RefSeq" id="WP_129219477.1">
    <property type="nucleotide sequence ID" value="NZ_QYBC01000009.1"/>
</dbReference>
<dbReference type="GO" id="GO:0004673">
    <property type="term" value="F:protein histidine kinase activity"/>
    <property type="evidence" value="ECO:0007669"/>
    <property type="project" value="UniProtKB-EC"/>
</dbReference>
<dbReference type="SUPFAM" id="SSF53335">
    <property type="entry name" value="S-adenosyl-L-methionine-dependent methyltransferases"/>
    <property type="match status" value="1"/>
</dbReference>
<evidence type="ECO:0000256" key="1">
    <source>
        <dbReference type="ARBA" id="ARBA00000085"/>
    </source>
</evidence>
<comment type="catalytic activity">
    <reaction evidence="1">
        <text>ATP + protein L-histidine = ADP + protein N-phospho-L-histidine.</text>
        <dbReference type="EC" id="2.7.13.3"/>
    </reaction>
</comment>
<keyword evidence="8" id="KW-0378">Hydrolase</keyword>
<dbReference type="GO" id="GO:0008984">
    <property type="term" value="F:protein-glutamate methylesterase activity"/>
    <property type="evidence" value="ECO:0007669"/>
    <property type="project" value="InterPro"/>
</dbReference>
<dbReference type="Pfam" id="PF07536">
    <property type="entry name" value="HWE_HK"/>
    <property type="match status" value="1"/>
</dbReference>
<dbReference type="OrthoDB" id="9816309at2"/>
<dbReference type="GO" id="GO:0008757">
    <property type="term" value="F:S-adenosylmethionine-dependent methyltransferase activity"/>
    <property type="evidence" value="ECO:0007669"/>
    <property type="project" value="InterPro"/>
</dbReference>
<dbReference type="PROSITE" id="PS50123">
    <property type="entry name" value="CHER"/>
    <property type="match status" value="1"/>
</dbReference>
<dbReference type="Pfam" id="PF03705">
    <property type="entry name" value="CheR_N"/>
    <property type="match status" value="1"/>
</dbReference>
<feature type="active site" evidence="8">
    <location>
        <position position="41"/>
    </location>
</feature>
<keyword evidence="4" id="KW-0808">Transferase</keyword>
<dbReference type="InterPro" id="IPR035965">
    <property type="entry name" value="PAS-like_dom_sf"/>
</dbReference>
<dbReference type="Gene3D" id="3.30.565.10">
    <property type="entry name" value="Histidine kinase-like ATPase, C-terminal domain"/>
    <property type="match status" value="1"/>
</dbReference>
<dbReference type="CDD" id="cd02440">
    <property type="entry name" value="AdoMet_MTases"/>
    <property type="match status" value="1"/>
</dbReference>
<dbReference type="PANTHER" id="PTHR24422:SF27">
    <property type="entry name" value="PROTEIN-GLUTAMATE O-METHYLTRANSFERASE"/>
    <property type="match status" value="1"/>
</dbReference>
<evidence type="ECO:0000313" key="12">
    <source>
        <dbReference type="EMBL" id="RYB04716.1"/>
    </source>
</evidence>
<dbReference type="Pfam" id="PF01739">
    <property type="entry name" value="CheR"/>
    <property type="match status" value="1"/>
</dbReference>
<dbReference type="SMART" id="SM00138">
    <property type="entry name" value="MeTrc"/>
    <property type="match status" value="1"/>
</dbReference>
<comment type="caution">
    <text evidence="12">The sequence shown here is derived from an EMBL/GenBank/DDBJ whole genome shotgun (WGS) entry which is preliminary data.</text>
</comment>
<feature type="active site" evidence="8">
    <location>
        <position position="14"/>
    </location>
</feature>
<keyword evidence="8" id="KW-0145">Chemotaxis</keyword>
<dbReference type="EMBL" id="QYBC01000009">
    <property type="protein sequence ID" value="RYB04716.1"/>
    <property type="molecule type" value="Genomic_DNA"/>
</dbReference>
<evidence type="ECO:0000256" key="9">
    <source>
        <dbReference type="SAM" id="Coils"/>
    </source>
</evidence>
<dbReference type="InterPro" id="IPR036890">
    <property type="entry name" value="HATPase_C_sf"/>
</dbReference>
<dbReference type="SUPFAM" id="SSF52738">
    <property type="entry name" value="Methylesterase CheB, C-terminal domain"/>
    <property type="match status" value="1"/>
</dbReference>
<dbReference type="InterPro" id="IPR029063">
    <property type="entry name" value="SAM-dependent_MTases_sf"/>
</dbReference>
<evidence type="ECO:0000256" key="5">
    <source>
        <dbReference type="ARBA" id="ARBA00022741"/>
    </source>
</evidence>
<gene>
    <name evidence="12" type="ORF">D3272_12290</name>
</gene>